<dbReference type="Pfam" id="PF13966">
    <property type="entry name" value="zf-RVT"/>
    <property type="match status" value="1"/>
</dbReference>
<dbReference type="SUPFAM" id="SSF53098">
    <property type="entry name" value="Ribonuclease H-like"/>
    <property type="match status" value="1"/>
</dbReference>
<keyword evidence="4" id="KW-1185">Reference proteome</keyword>
<accession>A0A3L6RJD6</accession>
<dbReference type="InterPro" id="IPR044730">
    <property type="entry name" value="RNase_H-like_dom_plant"/>
</dbReference>
<dbReference type="EMBL" id="PQIB02000008">
    <property type="protein sequence ID" value="RLN04506.1"/>
    <property type="molecule type" value="Genomic_DNA"/>
</dbReference>
<dbReference type="CDD" id="cd06222">
    <property type="entry name" value="RNase_H_like"/>
    <property type="match status" value="1"/>
</dbReference>
<proteinExistence type="predicted"/>
<evidence type="ECO:0008006" key="5">
    <source>
        <dbReference type="Google" id="ProtNLM"/>
    </source>
</evidence>
<evidence type="ECO:0000313" key="4">
    <source>
        <dbReference type="Proteomes" id="UP000275267"/>
    </source>
</evidence>
<dbReference type="InterPro" id="IPR026960">
    <property type="entry name" value="RVT-Znf"/>
</dbReference>
<reference evidence="4" key="1">
    <citation type="journal article" date="2019" name="Nat. Commun.">
        <title>The genome of broomcorn millet.</title>
        <authorList>
            <person name="Zou C."/>
            <person name="Miki D."/>
            <person name="Li D."/>
            <person name="Tang Q."/>
            <person name="Xiao L."/>
            <person name="Rajput S."/>
            <person name="Deng P."/>
            <person name="Jia W."/>
            <person name="Huang R."/>
            <person name="Zhang M."/>
            <person name="Sun Y."/>
            <person name="Hu J."/>
            <person name="Fu X."/>
            <person name="Schnable P.S."/>
            <person name="Li F."/>
            <person name="Zhang H."/>
            <person name="Feng B."/>
            <person name="Zhu X."/>
            <person name="Liu R."/>
            <person name="Schnable J.C."/>
            <person name="Zhu J.-K."/>
            <person name="Zhang H."/>
        </authorList>
    </citation>
    <scope>NUCLEOTIDE SEQUENCE [LARGE SCALE GENOMIC DNA]</scope>
</reference>
<dbReference type="PANTHER" id="PTHR47074">
    <property type="entry name" value="BNAC02G40300D PROTEIN"/>
    <property type="match status" value="1"/>
</dbReference>
<dbReference type="GO" id="GO:0003676">
    <property type="term" value="F:nucleic acid binding"/>
    <property type="evidence" value="ECO:0007669"/>
    <property type="project" value="InterPro"/>
</dbReference>
<protein>
    <recommendedName>
        <fullName evidence="5">RNase H type-1 domain-containing protein</fullName>
    </recommendedName>
</protein>
<dbReference type="InterPro" id="IPR052929">
    <property type="entry name" value="RNase_H-like_EbsB-rel"/>
</dbReference>
<evidence type="ECO:0000259" key="2">
    <source>
        <dbReference type="Pfam" id="PF13966"/>
    </source>
</evidence>
<feature type="domain" description="Reverse transcriptase zinc-binding" evidence="2">
    <location>
        <begin position="38"/>
        <end position="127"/>
    </location>
</feature>
<organism evidence="3 4">
    <name type="scientific">Panicum miliaceum</name>
    <name type="common">Proso millet</name>
    <name type="synonym">Broomcorn millet</name>
    <dbReference type="NCBI Taxonomy" id="4540"/>
    <lineage>
        <taxon>Eukaryota</taxon>
        <taxon>Viridiplantae</taxon>
        <taxon>Streptophyta</taxon>
        <taxon>Embryophyta</taxon>
        <taxon>Tracheophyta</taxon>
        <taxon>Spermatophyta</taxon>
        <taxon>Magnoliopsida</taxon>
        <taxon>Liliopsida</taxon>
        <taxon>Poales</taxon>
        <taxon>Poaceae</taxon>
        <taxon>PACMAD clade</taxon>
        <taxon>Panicoideae</taxon>
        <taxon>Panicodae</taxon>
        <taxon>Paniceae</taxon>
        <taxon>Panicinae</taxon>
        <taxon>Panicum</taxon>
        <taxon>Panicum sect. Panicum</taxon>
    </lineage>
</organism>
<evidence type="ECO:0000259" key="1">
    <source>
        <dbReference type="Pfam" id="PF13456"/>
    </source>
</evidence>
<sequence length="312" mass="35202">MVRDSFSVVDVAEILKLKPGRSMDEDIVAWALEKNGSYSVRSCYRMLNKESDQKEACKLNDSGTLKVQLWWKKVWKLKVPPKVRIFWRKGELRRRHVAQEDHCEACGEAGESLFHVAFMCTYASLFWQAVKEMTGCKLPRLHPDTWTRDLLTGDLCSSMEAALLIYGVWSLWSGRNDRRHGRKQWSAVAAAKHIASMVEDLICLQQKDVVQPPSRNGTWSKLESSWCKVNTDASFLKTPCTGGGGAVIRDEEGALVRASAKFYSHVPDVLTAEAMVARDGVMLAHAYGLERVVLELDNLSLVNLLRSEEGRQ</sequence>
<feature type="domain" description="RNase H type-1" evidence="1">
    <location>
        <begin position="230"/>
        <end position="309"/>
    </location>
</feature>
<name>A0A3L6RJD6_PANMI</name>
<gene>
    <name evidence="3" type="ORF">C2845_PM13G11980</name>
</gene>
<dbReference type="OrthoDB" id="675217at2759"/>
<dbReference type="Pfam" id="PF13456">
    <property type="entry name" value="RVT_3"/>
    <property type="match status" value="1"/>
</dbReference>
<dbReference type="Proteomes" id="UP000275267">
    <property type="component" value="Unassembled WGS sequence"/>
</dbReference>
<evidence type="ECO:0000313" key="3">
    <source>
        <dbReference type="EMBL" id="RLN04506.1"/>
    </source>
</evidence>
<dbReference type="PANTHER" id="PTHR47074:SF11">
    <property type="entry name" value="REVERSE TRANSCRIPTASE-LIKE PROTEIN"/>
    <property type="match status" value="1"/>
</dbReference>
<dbReference type="GO" id="GO:0004523">
    <property type="term" value="F:RNA-DNA hybrid ribonuclease activity"/>
    <property type="evidence" value="ECO:0007669"/>
    <property type="project" value="InterPro"/>
</dbReference>
<dbReference type="AlphaFoldDB" id="A0A3L6RJD6"/>
<dbReference type="InterPro" id="IPR036397">
    <property type="entry name" value="RNaseH_sf"/>
</dbReference>
<dbReference type="STRING" id="4540.A0A3L6RJD6"/>
<comment type="caution">
    <text evidence="3">The sequence shown here is derived from an EMBL/GenBank/DDBJ whole genome shotgun (WGS) entry which is preliminary data.</text>
</comment>
<dbReference type="InterPro" id="IPR012337">
    <property type="entry name" value="RNaseH-like_sf"/>
</dbReference>
<dbReference type="Gene3D" id="3.30.420.10">
    <property type="entry name" value="Ribonuclease H-like superfamily/Ribonuclease H"/>
    <property type="match status" value="1"/>
</dbReference>
<dbReference type="InterPro" id="IPR002156">
    <property type="entry name" value="RNaseH_domain"/>
</dbReference>